<comment type="caution">
    <text evidence="1">The sequence shown here is derived from an EMBL/GenBank/DDBJ whole genome shotgun (WGS) entry which is preliminary data.</text>
</comment>
<keyword evidence="2" id="KW-1185">Reference proteome</keyword>
<sequence length="84" mass="9923">MFLPLNLVIVKRKKYLMDLVERLGLHQDHVTQLCIRDFFLPNYPVVAMVPEEPTSCHKQSTPRYFHDRVAALYIFKKPFLNSTC</sequence>
<name>A0AAP0JG90_9MAGN</name>
<reference evidence="1 2" key="1">
    <citation type="submission" date="2024-01" db="EMBL/GenBank/DDBJ databases">
        <title>Genome assemblies of Stephania.</title>
        <authorList>
            <person name="Yang L."/>
        </authorList>
    </citation>
    <scope>NUCLEOTIDE SEQUENCE [LARGE SCALE GENOMIC DNA]</scope>
    <source>
        <strain evidence="1">JXDWG</strain>
        <tissue evidence="1">Leaf</tissue>
    </source>
</reference>
<dbReference type="AlphaFoldDB" id="A0AAP0JG90"/>
<protein>
    <submittedName>
        <fullName evidence="1">Uncharacterized protein</fullName>
    </submittedName>
</protein>
<proteinExistence type="predicted"/>
<accession>A0AAP0JG90</accession>
<organism evidence="1 2">
    <name type="scientific">Stephania cephalantha</name>
    <dbReference type="NCBI Taxonomy" id="152367"/>
    <lineage>
        <taxon>Eukaryota</taxon>
        <taxon>Viridiplantae</taxon>
        <taxon>Streptophyta</taxon>
        <taxon>Embryophyta</taxon>
        <taxon>Tracheophyta</taxon>
        <taxon>Spermatophyta</taxon>
        <taxon>Magnoliopsida</taxon>
        <taxon>Ranunculales</taxon>
        <taxon>Menispermaceae</taxon>
        <taxon>Menispermoideae</taxon>
        <taxon>Cissampelideae</taxon>
        <taxon>Stephania</taxon>
    </lineage>
</organism>
<dbReference type="EMBL" id="JBBNAG010000005">
    <property type="protein sequence ID" value="KAK9133070.1"/>
    <property type="molecule type" value="Genomic_DNA"/>
</dbReference>
<evidence type="ECO:0000313" key="1">
    <source>
        <dbReference type="EMBL" id="KAK9133070.1"/>
    </source>
</evidence>
<gene>
    <name evidence="1" type="ORF">Scep_012598</name>
</gene>
<evidence type="ECO:0000313" key="2">
    <source>
        <dbReference type="Proteomes" id="UP001419268"/>
    </source>
</evidence>
<dbReference type="Proteomes" id="UP001419268">
    <property type="component" value="Unassembled WGS sequence"/>
</dbReference>